<keyword evidence="3 10" id="KW-0227">DNA damage</keyword>
<dbReference type="Gene3D" id="1.10.10.160">
    <property type="match status" value="1"/>
</dbReference>
<dbReference type="Gene3D" id="1.10.10.990">
    <property type="match status" value="1"/>
</dbReference>
<comment type="subunit">
    <text evidence="10">Heterotrimer of RecB, RecC and RecD. All subunits contribute to DNA-binding.</text>
</comment>
<protein>
    <recommendedName>
        <fullName evidence="10">RecBCD enzyme subunit RecC</fullName>
    </recommendedName>
    <alternativeName>
        <fullName evidence="10">Exonuclease V subunit RecC</fullName>
        <shortName evidence="10">ExoV subunit RecC</shortName>
    </alternativeName>
    <alternativeName>
        <fullName evidence="10">Helicase/nuclease RecBCD subunit RecC</fullName>
    </alternativeName>
</protein>
<dbReference type="Pfam" id="PF17946">
    <property type="entry name" value="RecC_C"/>
    <property type="match status" value="1"/>
</dbReference>
<evidence type="ECO:0000313" key="12">
    <source>
        <dbReference type="EMBL" id="MEE1674552.1"/>
    </source>
</evidence>
<evidence type="ECO:0000256" key="4">
    <source>
        <dbReference type="ARBA" id="ARBA00022801"/>
    </source>
</evidence>
<keyword evidence="8 10" id="KW-0238">DNA-binding</keyword>
<keyword evidence="6 10" id="KW-0269">Exonuclease</keyword>
<dbReference type="PIRSF" id="PIRSF000980">
    <property type="entry name" value="RecC"/>
    <property type="match status" value="1"/>
</dbReference>
<dbReference type="InterPro" id="IPR013986">
    <property type="entry name" value="DExx_box_DNA_helicase_dom_sf"/>
</dbReference>
<dbReference type="Gene3D" id="3.40.50.10930">
    <property type="match status" value="1"/>
</dbReference>
<dbReference type="Pfam" id="PF04257">
    <property type="entry name" value="Exonuc_V_gamma"/>
    <property type="match status" value="1"/>
</dbReference>
<dbReference type="PANTHER" id="PTHR30591">
    <property type="entry name" value="RECBCD ENZYME SUBUNIT RECC"/>
    <property type="match status" value="1"/>
</dbReference>
<evidence type="ECO:0000256" key="2">
    <source>
        <dbReference type="ARBA" id="ARBA00022741"/>
    </source>
</evidence>
<proteinExistence type="inferred from homology"/>
<dbReference type="Gene3D" id="3.40.50.300">
    <property type="entry name" value="P-loop containing nucleotide triphosphate hydrolases"/>
    <property type="match status" value="2"/>
</dbReference>
<evidence type="ECO:0000256" key="7">
    <source>
        <dbReference type="ARBA" id="ARBA00022840"/>
    </source>
</evidence>
<evidence type="ECO:0000256" key="3">
    <source>
        <dbReference type="ARBA" id="ARBA00022763"/>
    </source>
</evidence>
<evidence type="ECO:0000256" key="9">
    <source>
        <dbReference type="ARBA" id="ARBA00023204"/>
    </source>
</evidence>
<keyword evidence="5 10" id="KW-0347">Helicase</keyword>
<feature type="domain" description="RecC C-terminal" evidence="11">
    <location>
        <begin position="820"/>
        <end position="1049"/>
    </location>
</feature>
<dbReference type="GO" id="GO:0008854">
    <property type="term" value="F:exodeoxyribonuclease V activity"/>
    <property type="evidence" value="ECO:0007669"/>
    <property type="project" value="UniProtKB-EC"/>
</dbReference>
<comment type="similarity">
    <text evidence="10">Belongs to the RecC family.</text>
</comment>
<dbReference type="InterPro" id="IPR041500">
    <property type="entry name" value="RecC_C"/>
</dbReference>
<comment type="caution">
    <text evidence="12">The sequence shown here is derived from an EMBL/GenBank/DDBJ whole genome shotgun (WGS) entry which is preliminary data.</text>
</comment>
<name>A0ABU7G5Q3_9ALTE</name>
<evidence type="ECO:0000256" key="1">
    <source>
        <dbReference type="ARBA" id="ARBA00022722"/>
    </source>
</evidence>
<evidence type="ECO:0000256" key="10">
    <source>
        <dbReference type="HAMAP-Rule" id="MF_01486"/>
    </source>
</evidence>
<keyword evidence="13" id="KW-1185">Reference proteome</keyword>
<evidence type="ECO:0000259" key="11">
    <source>
        <dbReference type="Pfam" id="PF17946"/>
    </source>
</evidence>
<reference evidence="13" key="1">
    <citation type="submission" date="2023-07" db="EMBL/GenBank/DDBJ databases">
        <title>Draft genome sequence of Agarivorans aestuarii strain ZMCS4, a CAZymes producing bacteria isolated from the marine brown algae Clodostephus spongiosus.</title>
        <authorList>
            <person name="Lorente B."/>
            <person name="Cabral C."/>
            <person name="Frias J."/>
            <person name="Faria J."/>
            <person name="Toubarro D."/>
        </authorList>
    </citation>
    <scope>NUCLEOTIDE SEQUENCE [LARGE SCALE GENOMIC DNA]</scope>
    <source>
        <strain evidence="13">ZMCS4</strain>
    </source>
</reference>
<dbReference type="InterPro" id="IPR011335">
    <property type="entry name" value="Restrct_endonuc-II-like"/>
</dbReference>
<keyword evidence="9 10" id="KW-0234">DNA repair</keyword>
<sequence>MLYLYQSNHLDTLQVLLTRVMALKAPENPFTQQQILVQSPGMAQWLKLQLAEQQGIVANVAFPLPASFIWQMFHLVLQDVPEQSPFNKEAMSWRLMRLLPQRLQQSEFSALQHYLLAEQESADIDSRKLWQLAQKIADIYDQYLVYRSEWTSAWEAGDDLSEVSQSQPWQPILWRDLVDDTVSSMDSPYHRGNLYIDFVEQLRVASAAPEGLPEQVFIFGISALPPAYVEALDALALHTDIHLFLTNPSQHYWGDVRDVTTVLKQQTEIELVGNPLLASMGKLGRDYIEMLHPLNKQETDLFADNYVQPEPGEPQAPAKLLELIQDDILTLTDPINYQEFDNSQHKRVIQPDDKSVQLHLCHSPRRELEVLHDQLLAMFEQDPQLSPRDVIVMVPDVNRYGPMIQAVFGSSSAETRLPFAISDRSATQENPVLLSFLELLALPQKRKSAAELLALLEVPAIMRRFELSEAELKSLRQWVREAGVRWGLDGSDRSRWQAPEEETHSWLFGLKRMLLGYAMPSQAGLHQGVLAYDEVQGKIALAVGKLADFIDHLIQLEQQLLVAVNVEQWRLRLQDLLCKFYSFDGDDEAEQLRLHKLFETLVEQCSSSGFEQDISPELIVDYCRNQLNAQRGSQRFLAGQINFCTLLPMRAIPFKVVCLLGMNDSDYPRSVPSMGFDLMAQNPAKRGDRSRRDDDRYLFLEALLAAQQNLYISYIGHSAKDNSEQTPSVLVAELCDYIAQSCVLEGDNQLNVDESGKRLLAQLTCLHPLQPFSSEYYQSHSDKFSYAQRWLPAVAAQHQAKSTADNQAAPALVNEGLLSEISMDELLAFSRSPIAYFYQRRLKVSFPRLSEQLEETEPFLVDGLAGFSMKQYLLEQQLNNAEKRQQFDLLHAAGALPHGGFGEVSFEQQWQDLEPLADSLFPLLAGGLLSRQQLLLDLDYASEDGIQTCRLTAWLKHQYAQGLVSYRPGSIRGKDLVAGWLWHLLVHAALPQQALSSYVLGRKGAWQFSPLSSEQAQEHLSVWISQLQQGLQQPLLLPIESAWQWISQCKDKKTGNIEYSEANLDKARRAARSQFNGGPFAQAEGDDPYIQAQLTDLESIWPQFEASSQALLEPMLIHLEEFANV</sequence>
<dbReference type="InterPro" id="IPR006697">
    <property type="entry name" value="RecC"/>
</dbReference>
<dbReference type="CDD" id="cd22353">
    <property type="entry name" value="RecC_C-like"/>
    <property type="match status" value="1"/>
</dbReference>
<keyword evidence="2 10" id="KW-0547">Nucleotide-binding</keyword>
<comment type="miscellaneous">
    <text evidence="10">In the RecBCD complex, RecB has a slow 3'-5' helicase, an exonuclease activity and loads RecA onto ssDNA, RecD has a fast 5'-3' helicase activity, while RecC stimulates the ATPase and processivity of the RecB helicase and contributes to recognition of the Chi site.</text>
</comment>
<organism evidence="12 13">
    <name type="scientific">Agarivorans aestuarii</name>
    <dbReference type="NCBI Taxonomy" id="1563703"/>
    <lineage>
        <taxon>Bacteria</taxon>
        <taxon>Pseudomonadati</taxon>
        <taxon>Pseudomonadota</taxon>
        <taxon>Gammaproteobacteria</taxon>
        <taxon>Alteromonadales</taxon>
        <taxon>Alteromonadaceae</taxon>
        <taxon>Agarivorans</taxon>
    </lineage>
</organism>
<accession>A0ABU7G5Q3</accession>
<gene>
    <name evidence="10 12" type="primary">recC</name>
    <name evidence="12" type="ORF">SNR37_003995</name>
</gene>
<dbReference type="HAMAP" id="MF_01486">
    <property type="entry name" value="RecC"/>
    <property type="match status" value="1"/>
</dbReference>
<evidence type="ECO:0000256" key="5">
    <source>
        <dbReference type="ARBA" id="ARBA00022806"/>
    </source>
</evidence>
<evidence type="ECO:0000256" key="6">
    <source>
        <dbReference type="ARBA" id="ARBA00022839"/>
    </source>
</evidence>
<comment type="function">
    <text evidence="10">A helicase/nuclease that prepares dsDNA breaks (DSB) for recombinational DNA repair. Binds to DSBs and unwinds DNA via a highly rapid and processive ATP-dependent bidirectional helicase activity. Unwinds dsDNA until it encounters a Chi (crossover hotspot instigator) sequence from the 3' direction. Cuts ssDNA a few nucleotides 3' to the Chi site. The properties and activities of the enzyme are changed at Chi. The Chi-altered holoenzyme produces a long 3'-ssDNA overhang and facilitates RecA-binding to the ssDNA for homologous DNA recombination and repair. Holoenzyme degrades any linearized DNA that is unable to undergo homologous recombination. In the holoenzyme this subunit recognizes the wild-type Chi sequence, and when added to isolated RecB increases its ATP-dependent helicase processivity.</text>
</comment>
<evidence type="ECO:0000313" key="13">
    <source>
        <dbReference type="Proteomes" id="UP001310248"/>
    </source>
</evidence>
<dbReference type="SUPFAM" id="SSF52540">
    <property type="entry name" value="P-loop containing nucleoside triphosphate hydrolases"/>
    <property type="match status" value="2"/>
</dbReference>
<keyword evidence="4 10" id="KW-0378">Hydrolase</keyword>
<dbReference type="SUPFAM" id="SSF52980">
    <property type="entry name" value="Restriction endonuclease-like"/>
    <property type="match status" value="1"/>
</dbReference>
<keyword evidence="7 10" id="KW-0067">ATP-binding</keyword>
<dbReference type="EMBL" id="JAYDYW010000008">
    <property type="protein sequence ID" value="MEE1674552.1"/>
    <property type="molecule type" value="Genomic_DNA"/>
</dbReference>
<dbReference type="PANTHER" id="PTHR30591:SF1">
    <property type="entry name" value="RECBCD ENZYME SUBUNIT RECC"/>
    <property type="match status" value="1"/>
</dbReference>
<keyword evidence="1 10" id="KW-0540">Nuclease</keyword>
<dbReference type="InterPro" id="IPR027417">
    <property type="entry name" value="P-loop_NTPase"/>
</dbReference>
<dbReference type="RefSeq" id="WP_329775644.1">
    <property type="nucleotide sequence ID" value="NZ_JAYDYW010000008.1"/>
</dbReference>
<evidence type="ECO:0000256" key="8">
    <source>
        <dbReference type="ARBA" id="ARBA00023125"/>
    </source>
</evidence>
<dbReference type="NCBIfam" id="TIGR01450">
    <property type="entry name" value="recC"/>
    <property type="match status" value="1"/>
</dbReference>
<dbReference type="Proteomes" id="UP001310248">
    <property type="component" value="Unassembled WGS sequence"/>
</dbReference>